<evidence type="ECO:0000256" key="4">
    <source>
        <dbReference type="ARBA" id="ARBA00022801"/>
    </source>
</evidence>
<dbReference type="Proteomes" id="UP000030901">
    <property type="component" value="Chromosome"/>
</dbReference>
<dbReference type="GO" id="GO:0004521">
    <property type="term" value="F:RNA endonuclease activity"/>
    <property type="evidence" value="ECO:0007669"/>
    <property type="project" value="UniProtKB-UniRule"/>
</dbReference>
<organism evidence="8 9">
    <name type="scientific">Frischella perrara</name>
    <dbReference type="NCBI Taxonomy" id="1267021"/>
    <lineage>
        <taxon>Bacteria</taxon>
        <taxon>Pseudomonadati</taxon>
        <taxon>Pseudomonadota</taxon>
        <taxon>Gammaproteobacteria</taxon>
        <taxon>Orbales</taxon>
        <taxon>Orbaceae</taxon>
        <taxon>Frischella</taxon>
    </lineage>
</organism>
<evidence type="ECO:0000256" key="5">
    <source>
        <dbReference type="ARBA" id="ARBA00022884"/>
    </source>
</evidence>
<dbReference type="RefSeq" id="WP_039103439.1">
    <property type="nucleotide sequence ID" value="NZ_CP009056.1"/>
</dbReference>
<dbReference type="OrthoDB" id="9808881at2"/>
<dbReference type="PANTHER" id="PTHR35562:SF1">
    <property type="entry name" value="UPF0115 PROTEIN YFCN"/>
    <property type="match status" value="1"/>
</dbReference>
<evidence type="ECO:0000259" key="7">
    <source>
        <dbReference type="PROSITE" id="PS50828"/>
    </source>
</evidence>
<dbReference type="EMBL" id="CP009056">
    <property type="protein sequence ID" value="AJA44112.1"/>
    <property type="molecule type" value="Genomic_DNA"/>
</dbReference>
<proteinExistence type="inferred from homology"/>
<comment type="function">
    <text evidence="6">Acts as a ribosome collision sensor. Detects stalled/collided disomes (pairs of ribosomes where the leading ribosome is stalled and a second ribosome has collided with it) and endonucleolytically cleaves mRNA at the 5' boundary of the stalled ribosome. Stalled/collided disomes form a new interface (primarily via the 30S subunits) that binds SmrB. Cleaved mRNA becomes available for tmRNA ligation, leading to ribosomal subunit dissociation and rescue of stalled ribosomes.</text>
</comment>
<dbReference type="KEGG" id="fpp:FPB0191_00268"/>
<evidence type="ECO:0000256" key="2">
    <source>
        <dbReference type="ARBA" id="ARBA00022730"/>
    </source>
</evidence>
<dbReference type="PANTHER" id="PTHR35562">
    <property type="entry name" value="DNA ENDONUCLEASE SMRA-RELATED"/>
    <property type="match status" value="1"/>
</dbReference>
<dbReference type="SMART" id="SM00463">
    <property type="entry name" value="SMR"/>
    <property type="match status" value="1"/>
</dbReference>
<dbReference type="EC" id="3.1.-.-" evidence="6"/>
<dbReference type="Pfam" id="PF01713">
    <property type="entry name" value="Smr"/>
    <property type="match status" value="1"/>
</dbReference>
<dbReference type="InterPro" id="IPR036063">
    <property type="entry name" value="Smr_dom_sf"/>
</dbReference>
<dbReference type="NCBIfam" id="NF003432">
    <property type="entry name" value="PRK04946.1"/>
    <property type="match status" value="1"/>
</dbReference>
<dbReference type="SUPFAM" id="SSF160443">
    <property type="entry name" value="SMR domain-like"/>
    <property type="match status" value="1"/>
</dbReference>
<dbReference type="InterPro" id="IPR002625">
    <property type="entry name" value="Smr_dom"/>
</dbReference>
<protein>
    <recommendedName>
        <fullName evidence="6">Ribosome rescue factor SmrB</fullName>
        <ecNumber evidence="6">3.1.-.-</ecNumber>
    </recommendedName>
</protein>
<dbReference type="InterPro" id="IPR022990">
    <property type="entry name" value="SmrB-like"/>
</dbReference>
<dbReference type="HOGENOM" id="CLU_055978_4_0_6"/>
<evidence type="ECO:0000256" key="1">
    <source>
        <dbReference type="ARBA" id="ARBA00022722"/>
    </source>
</evidence>
<comment type="similarity">
    <text evidence="6">Belongs to the SmrB family.</text>
</comment>
<keyword evidence="5 6" id="KW-0694">RNA-binding</keyword>
<keyword evidence="9" id="KW-1185">Reference proteome</keyword>
<dbReference type="HAMAP" id="MF_01042">
    <property type="entry name" value="SmrB"/>
    <property type="match status" value="1"/>
</dbReference>
<dbReference type="GO" id="GO:0016787">
    <property type="term" value="F:hydrolase activity"/>
    <property type="evidence" value="ECO:0007669"/>
    <property type="project" value="UniProtKB-KW"/>
</dbReference>
<dbReference type="STRING" id="1267021.FPB0191_00268"/>
<comment type="subunit">
    <text evidence="6">Associates with collided ribosomes, but not with correctly translating polysomes.</text>
</comment>
<keyword evidence="4 6" id="KW-0378">Hydrolase</keyword>
<evidence type="ECO:0000313" key="8">
    <source>
        <dbReference type="EMBL" id="AJA44112.1"/>
    </source>
</evidence>
<dbReference type="GO" id="GO:0019843">
    <property type="term" value="F:rRNA binding"/>
    <property type="evidence" value="ECO:0007669"/>
    <property type="project" value="UniProtKB-UniRule"/>
</dbReference>
<accession>A0A0A7RZR7</accession>
<reference evidence="8 9" key="1">
    <citation type="journal article" date="2014" name="Appl. Environ. Microbiol.">
        <title>Gut symbionts from distinct hosts exhibit genotoxic activity via divergent colibactin biosynthetic pathways.</title>
        <authorList>
            <person name="Engel P."/>
            <person name="Vizcaino M.I."/>
            <person name="Crawford J.M."/>
        </authorList>
    </citation>
    <scope>NUCLEOTIDE SEQUENCE [LARGE SCALE GENOMIC DNA]</scope>
    <source>
        <strain evidence="8 9">PEB0191</strain>
    </source>
</reference>
<dbReference type="AlphaFoldDB" id="A0A0A7RZR7"/>
<evidence type="ECO:0000256" key="6">
    <source>
        <dbReference type="HAMAP-Rule" id="MF_01042"/>
    </source>
</evidence>
<evidence type="ECO:0000313" key="9">
    <source>
        <dbReference type="Proteomes" id="UP000030901"/>
    </source>
</evidence>
<gene>
    <name evidence="6" type="primary">smrB</name>
    <name evidence="8" type="ORF">FPB0191_00268</name>
</gene>
<keyword evidence="3 6" id="KW-0255">Endonuclease</keyword>
<name>A0A0A7RZR7_FRIPE</name>
<keyword evidence="2 6" id="KW-0699">rRNA-binding</keyword>
<dbReference type="Gene3D" id="3.30.1370.110">
    <property type="match status" value="1"/>
</dbReference>
<keyword evidence="1 6" id="KW-0540">Nuclease</keyword>
<dbReference type="PROSITE" id="PS50828">
    <property type="entry name" value="SMR"/>
    <property type="match status" value="1"/>
</dbReference>
<feature type="domain" description="Smr" evidence="7">
    <location>
        <begin position="97"/>
        <end position="172"/>
    </location>
</feature>
<evidence type="ECO:0000256" key="3">
    <source>
        <dbReference type="ARBA" id="ARBA00022759"/>
    </source>
</evidence>
<dbReference type="GO" id="GO:0072344">
    <property type="term" value="P:rescue of stalled ribosome"/>
    <property type="evidence" value="ECO:0007669"/>
    <property type="project" value="UniProtKB-UniRule"/>
</dbReference>
<sequence>MSQQFNLSDEDIALFKNAIGATKKIKQDKVVHKVNKQLKNHNLEKKQQQDTLNNEFYFSDDFQPLLADDPIRYLREDGDPNELKKLKRGYYEPDLFLDLHGLTQREAKKEISALISACLRERVFCACIMYGHGKNILKKQTPLWLAQHPDILCFHQAPKNYGGNAALLILFDLCKVSDELFR</sequence>